<accession>A0A6L6YEH0</accession>
<keyword evidence="2" id="KW-1133">Transmembrane helix</keyword>
<feature type="transmembrane region" description="Helical" evidence="2">
    <location>
        <begin position="83"/>
        <end position="100"/>
    </location>
</feature>
<evidence type="ECO:0000313" key="3">
    <source>
        <dbReference type="EMBL" id="MVX55976.1"/>
    </source>
</evidence>
<reference evidence="3 4" key="1">
    <citation type="submission" date="2019-12" db="EMBL/GenBank/DDBJ databases">
        <title>Microbes associate with the intestines of laboratory mice.</title>
        <authorList>
            <person name="Navarre W."/>
            <person name="Wong E."/>
        </authorList>
    </citation>
    <scope>NUCLEOTIDE SEQUENCE [LARGE SCALE GENOMIC DNA]</scope>
    <source>
        <strain evidence="3 4">NM82_D38</strain>
    </source>
</reference>
<proteinExistence type="predicted"/>
<feature type="compositionally biased region" description="Basic and acidic residues" evidence="1">
    <location>
        <begin position="167"/>
        <end position="176"/>
    </location>
</feature>
<protein>
    <submittedName>
        <fullName evidence="3">DUF805 domain-containing protein</fullName>
    </submittedName>
</protein>
<sequence>MKRAFRWYLFAVKCIVNFHGRAGREEIWSFFIFQTIFMSLCALGDLLITGFPILLPAYAALTAIPTILVMIRRLHDCNLSGWWVILAILPPFCFFVMSWAPDPFQPNLYGTTERLSHEERAVKTPPPIIDGVEYLTKPGFTPQLRRQRDEEQYEKDLKSIIGTQDKGVNKDERQKG</sequence>
<name>A0A6L6YEH0_9BURK</name>
<dbReference type="EMBL" id="WSRP01000004">
    <property type="protein sequence ID" value="MVX55976.1"/>
    <property type="molecule type" value="Genomic_DNA"/>
</dbReference>
<dbReference type="Pfam" id="PF05656">
    <property type="entry name" value="DUF805"/>
    <property type="match status" value="1"/>
</dbReference>
<dbReference type="GO" id="GO:0005886">
    <property type="term" value="C:plasma membrane"/>
    <property type="evidence" value="ECO:0007669"/>
    <property type="project" value="TreeGrafter"/>
</dbReference>
<dbReference type="Proteomes" id="UP000472580">
    <property type="component" value="Unassembled WGS sequence"/>
</dbReference>
<comment type="caution">
    <text evidence="3">The sequence shown here is derived from an EMBL/GenBank/DDBJ whole genome shotgun (WGS) entry which is preliminary data.</text>
</comment>
<dbReference type="RefSeq" id="WP_160334412.1">
    <property type="nucleotide sequence ID" value="NZ_CALPCR010000005.1"/>
</dbReference>
<feature type="region of interest" description="Disordered" evidence="1">
    <location>
        <begin position="139"/>
        <end position="176"/>
    </location>
</feature>
<keyword evidence="2" id="KW-0472">Membrane</keyword>
<evidence type="ECO:0000313" key="4">
    <source>
        <dbReference type="Proteomes" id="UP000472580"/>
    </source>
</evidence>
<feature type="compositionally biased region" description="Basic and acidic residues" evidence="1">
    <location>
        <begin position="146"/>
        <end position="158"/>
    </location>
</feature>
<dbReference type="PANTHER" id="PTHR34980">
    <property type="entry name" value="INNER MEMBRANE PROTEIN-RELATED-RELATED"/>
    <property type="match status" value="1"/>
</dbReference>
<dbReference type="InterPro" id="IPR008523">
    <property type="entry name" value="DUF805"/>
</dbReference>
<feature type="transmembrane region" description="Helical" evidence="2">
    <location>
        <begin position="53"/>
        <end position="71"/>
    </location>
</feature>
<dbReference type="AlphaFoldDB" id="A0A6L6YEH0"/>
<keyword evidence="4" id="KW-1185">Reference proteome</keyword>
<keyword evidence="2" id="KW-0812">Transmembrane</keyword>
<evidence type="ECO:0000256" key="2">
    <source>
        <dbReference type="SAM" id="Phobius"/>
    </source>
</evidence>
<dbReference type="OrthoDB" id="9812349at2"/>
<organism evidence="3 4">
    <name type="scientific">Parasutterella muris</name>
    <dbReference type="NCBI Taxonomy" id="2565572"/>
    <lineage>
        <taxon>Bacteria</taxon>
        <taxon>Pseudomonadati</taxon>
        <taxon>Pseudomonadota</taxon>
        <taxon>Betaproteobacteria</taxon>
        <taxon>Burkholderiales</taxon>
        <taxon>Sutterellaceae</taxon>
        <taxon>Parasutterella</taxon>
    </lineage>
</organism>
<gene>
    <name evidence="3" type="ORF">E5987_01975</name>
</gene>
<evidence type="ECO:0000256" key="1">
    <source>
        <dbReference type="SAM" id="MobiDB-lite"/>
    </source>
</evidence>
<dbReference type="PANTHER" id="PTHR34980:SF2">
    <property type="entry name" value="INNER MEMBRANE PROTEIN YHAH-RELATED"/>
    <property type="match status" value="1"/>
</dbReference>
<feature type="transmembrane region" description="Helical" evidence="2">
    <location>
        <begin position="27"/>
        <end position="47"/>
    </location>
</feature>